<evidence type="ECO:0000256" key="11">
    <source>
        <dbReference type="ARBA" id="ARBA00029811"/>
    </source>
</evidence>
<evidence type="ECO:0000256" key="9">
    <source>
        <dbReference type="ARBA" id="ARBA00022833"/>
    </source>
</evidence>
<comment type="catalytic activity">
    <reaction evidence="1">
        <text>Release of an N-terminal amino acid, Xaa-|-Yaa- from a peptide, amide or arylamide. Xaa is preferably Ala, but may be most amino acids including Pro (slow action). When a terminal hydrophobic residue is followed by a prolyl residue, the two may be released as an intact Xaa-Pro dipeptide.</text>
        <dbReference type="EC" id="3.4.11.2"/>
    </reaction>
</comment>
<evidence type="ECO:0000256" key="10">
    <source>
        <dbReference type="ARBA" id="ARBA00023049"/>
    </source>
</evidence>
<evidence type="ECO:0000256" key="8">
    <source>
        <dbReference type="ARBA" id="ARBA00022801"/>
    </source>
</evidence>
<dbReference type="InterPro" id="IPR014782">
    <property type="entry name" value="Peptidase_M1_dom"/>
</dbReference>
<dbReference type="Gene3D" id="1.10.390.10">
    <property type="entry name" value="Neutral Protease Domain 2"/>
    <property type="match status" value="1"/>
</dbReference>
<evidence type="ECO:0000256" key="4">
    <source>
        <dbReference type="ARBA" id="ARBA00012564"/>
    </source>
</evidence>
<evidence type="ECO:0000256" key="12">
    <source>
        <dbReference type="ARBA" id="ARBA00031533"/>
    </source>
</evidence>
<gene>
    <name evidence="16" type="ORF">HC031_20500</name>
</gene>
<comment type="caution">
    <text evidence="16">The sequence shown here is derived from an EMBL/GenBank/DDBJ whole genome shotgun (WGS) entry which is preliminary data.</text>
</comment>
<evidence type="ECO:0000256" key="6">
    <source>
        <dbReference type="ARBA" id="ARBA00022670"/>
    </source>
</evidence>
<dbReference type="Proteomes" id="UP000722989">
    <property type="component" value="Unassembled WGS sequence"/>
</dbReference>
<evidence type="ECO:0000259" key="14">
    <source>
        <dbReference type="Pfam" id="PF01433"/>
    </source>
</evidence>
<dbReference type="Pfam" id="PF17900">
    <property type="entry name" value="Peptidase_M1_N"/>
    <property type="match status" value="1"/>
</dbReference>
<dbReference type="InterPro" id="IPR045357">
    <property type="entry name" value="Aminopeptidase_N-like_N"/>
</dbReference>
<dbReference type="SUPFAM" id="SSF63737">
    <property type="entry name" value="Leukotriene A4 hydrolase N-terminal domain"/>
    <property type="match status" value="1"/>
</dbReference>
<dbReference type="InterPro" id="IPR042097">
    <property type="entry name" value="Aminopeptidase_N-like_N_sf"/>
</dbReference>
<dbReference type="Gene3D" id="2.60.40.1730">
    <property type="entry name" value="tricorn interacting facor f3 domain"/>
    <property type="match status" value="1"/>
</dbReference>
<dbReference type="InterPro" id="IPR001930">
    <property type="entry name" value="Peptidase_M1"/>
</dbReference>
<evidence type="ECO:0000259" key="15">
    <source>
        <dbReference type="Pfam" id="PF17900"/>
    </source>
</evidence>
<dbReference type="CDD" id="cd09603">
    <property type="entry name" value="M1_APN_like"/>
    <property type="match status" value="1"/>
</dbReference>
<reference evidence="16 17" key="1">
    <citation type="submission" date="2020-03" db="EMBL/GenBank/DDBJ databases">
        <title>WGS of the type strain of Planosporangium spp.</title>
        <authorList>
            <person name="Thawai C."/>
        </authorList>
    </citation>
    <scope>NUCLEOTIDE SEQUENCE [LARGE SCALE GENOMIC DNA]</scope>
    <source>
        <strain evidence="16 17">TBRC 5610</strain>
    </source>
</reference>
<dbReference type="InterPro" id="IPR027268">
    <property type="entry name" value="Peptidase_M4/M1_CTD_sf"/>
</dbReference>
<dbReference type="PANTHER" id="PTHR11533">
    <property type="entry name" value="PROTEASE M1 ZINC METALLOPROTEASE"/>
    <property type="match status" value="1"/>
</dbReference>
<keyword evidence="7" id="KW-0479">Metal-binding</keyword>
<keyword evidence="8" id="KW-0378">Hydrolase</keyword>
<feature type="chain" id="PRO_5047425705" description="Aminopeptidase N" evidence="13">
    <location>
        <begin position="24"/>
        <end position="501"/>
    </location>
</feature>
<dbReference type="SUPFAM" id="SSF55486">
    <property type="entry name" value="Metalloproteases ('zincins'), catalytic domain"/>
    <property type="match status" value="1"/>
</dbReference>
<organism evidence="16 17">
    <name type="scientific">Planosporangium thailandense</name>
    <dbReference type="NCBI Taxonomy" id="765197"/>
    <lineage>
        <taxon>Bacteria</taxon>
        <taxon>Bacillati</taxon>
        <taxon>Actinomycetota</taxon>
        <taxon>Actinomycetes</taxon>
        <taxon>Micromonosporales</taxon>
        <taxon>Micromonosporaceae</taxon>
        <taxon>Planosporangium</taxon>
    </lineage>
</organism>
<accession>A0ABX0Y202</accession>
<dbReference type="InterPro" id="IPR050344">
    <property type="entry name" value="Peptidase_M1_aminopeptidases"/>
</dbReference>
<evidence type="ECO:0000256" key="13">
    <source>
        <dbReference type="SAM" id="SignalP"/>
    </source>
</evidence>
<evidence type="ECO:0000256" key="7">
    <source>
        <dbReference type="ARBA" id="ARBA00022723"/>
    </source>
</evidence>
<evidence type="ECO:0000256" key="1">
    <source>
        <dbReference type="ARBA" id="ARBA00000098"/>
    </source>
</evidence>
<feature type="signal peptide" evidence="13">
    <location>
        <begin position="1"/>
        <end position="23"/>
    </location>
</feature>
<keyword evidence="9" id="KW-0862">Zinc</keyword>
<feature type="domain" description="Peptidase M1 membrane alanine aminopeptidase" evidence="14">
    <location>
        <begin position="319"/>
        <end position="462"/>
    </location>
</feature>
<dbReference type="EMBL" id="JAATVY010000016">
    <property type="protein sequence ID" value="NJC72078.1"/>
    <property type="molecule type" value="Genomic_DNA"/>
</dbReference>
<comment type="similarity">
    <text evidence="3">Belongs to the peptidase M1 family.</text>
</comment>
<sequence length="501" mass="54487">MRQALAAVVTALAVVLAGTPANAAVHSAAGPAPGSAGLGDSYFPDYGNGGYDVSHYDVRLRYWPDTDRLAGTTTILARATQDLSRFEFDFALSVTSVRVNGAPASYAREGAHKLVVTPARPVTDGQPLTVVVQYADTPSAVKVNGATAWARAADGAVAVGEPEIAWWWFPSNDHPRDKATFDVSVLVPDGTQVVSNGVMPAPAHRELPGWSRWNWRSVKPMATYLAFLAIGHYEIRTDVSVSGQPVVTAYSQNLGEYADAAHAAVERTSEVVDWESGLFGPYPFEARGGVVAPPGTIGFALEDQTRPVYSSKFWQGGANVYVVVHENAHQWFGDSVSVADWRNIWLNEGFASYAEWLWSEAQGEGTAQELFDYSYAAHPADDPFWQVKPGDPGARDPFDRAVYTRGAMALHQLRLAVGDEVFLRILRGWTENHRYGNATIEQFEEFAQGVSGKNLGALFATWLFTPGRPTLGATVTRAPRVLPAAPRSWKAIEQAHEALRR</sequence>
<protein>
    <recommendedName>
        <fullName evidence="5">Aminopeptidase N</fullName>
        <ecNumber evidence="4">3.4.11.2</ecNumber>
    </recommendedName>
    <alternativeName>
        <fullName evidence="11">Alanine aminopeptidase</fullName>
    </alternativeName>
    <alternativeName>
        <fullName evidence="12">Lysyl aminopeptidase</fullName>
    </alternativeName>
</protein>
<dbReference type="PRINTS" id="PR00756">
    <property type="entry name" value="ALADIPTASE"/>
</dbReference>
<keyword evidence="17" id="KW-1185">Reference proteome</keyword>
<feature type="domain" description="Aminopeptidase N-like N-terminal" evidence="15">
    <location>
        <begin position="55"/>
        <end position="225"/>
    </location>
</feature>
<comment type="cofactor">
    <cofactor evidence="2">
        <name>Zn(2+)</name>
        <dbReference type="ChEBI" id="CHEBI:29105"/>
    </cofactor>
</comment>
<dbReference type="EC" id="3.4.11.2" evidence="4"/>
<dbReference type="Pfam" id="PF01433">
    <property type="entry name" value="Peptidase_M1"/>
    <property type="match status" value="1"/>
</dbReference>
<evidence type="ECO:0000256" key="3">
    <source>
        <dbReference type="ARBA" id="ARBA00010136"/>
    </source>
</evidence>
<dbReference type="RefSeq" id="WP_167926994.1">
    <property type="nucleotide sequence ID" value="NZ_JAATVY010000016.1"/>
</dbReference>
<keyword evidence="13" id="KW-0732">Signal</keyword>
<evidence type="ECO:0000256" key="2">
    <source>
        <dbReference type="ARBA" id="ARBA00001947"/>
    </source>
</evidence>
<evidence type="ECO:0000256" key="5">
    <source>
        <dbReference type="ARBA" id="ARBA00015611"/>
    </source>
</evidence>
<proteinExistence type="inferred from homology"/>
<keyword evidence="6" id="KW-0645">Protease</keyword>
<keyword evidence="10" id="KW-0482">Metalloprotease</keyword>
<evidence type="ECO:0000313" key="16">
    <source>
        <dbReference type="EMBL" id="NJC72078.1"/>
    </source>
</evidence>
<evidence type="ECO:0000313" key="17">
    <source>
        <dbReference type="Proteomes" id="UP000722989"/>
    </source>
</evidence>
<dbReference type="PANTHER" id="PTHR11533:SF297">
    <property type="entry name" value="AMINOPEPTIDASE N"/>
    <property type="match status" value="1"/>
</dbReference>
<name>A0ABX0Y202_9ACTN</name>